<comment type="caution">
    <text evidence="1">The sequence shown here is derived from an EMBL/GenBank/DDBJ whole genome shotgun (WGS) entry which is preliminary data.</text>
</comment>
<name>A0A081FXP1_9GAMM</name>
<dbReference type="eggNOG" id="COG1801">
    <property type="taxonomic scope" value="Bacteria"/>
</dbReference>
<dbReference type="EMBL" id="JMQN01000040">
    <property type="protein sequence ID" value="KEA63296.1"/>
    <property type="molecule type" value="Genomic_DNA"/>
</dbReference>
<dbReference type="Pfam" id="PF01904">
    <property type="entry name" value="DUF72"/>
    <property type="match status" value="1"/>
</dbReference>
<reference evidence="1 2" key="1">
    <citation type="submission" date="2014-04" db="EMBL/GenBank/DDBJ databases">
        <title>Marinobacterium kochiensis sp. nov., isolated from sediment sample collected from Kochi backwaters in Kerala, India.</title>
        <authorList>
            <person name="Singh A."/>
            <person name="Pinnaka A.K."/>
        </authorList>
    </citation>
    <scope>NUCLEOTIDE SEQUENCE [LARGE SCALE GENOMIC DNA]</scope>
    <source>
        <strain evidence="1 2">AK27</strain>
    </source>
</reference>
<proteinExistence type="predicted"/>
<keyword evidence="2" id="KW-1185">Reference proteome</keyword>
<accession>A0A081FXP1</accession>
<dbReference type="SUPFAM" id="SSF117396">
    <property type="entry name" value="TM1631-like"/>
    <property type="match status" value="1"/>
</dbReference>
<protein>
    <recommendedName>
        <fullName evidence="3">DUF72 domain-containing protein</fullName>
    </recommendedName>
</protein>
<dbReference type="RefSeq" id="WP_051692967.1">
    <property type="nucleotide sequence ID" value="NZ_JMQN01000040.1"/>
</dbReference>
<dbReference type="PANTHER" id="PTHR30348">
    <property type="entry name" value="UNCHARACTERIZED PROTEIN YECE"/>
    <property type="match status" value="1"/>
</dbReference>
<gene>
    <name evidence="1" type="ORF">ADIMK_2820</name>
</gene>
<dbReference type="PATRIC" id="fig|1232683.4.peg.2775"/>
<dbReference type="OrthoDB" id="9780310at2"/>
<dbReference type="InterPro" id="IPR036520">
    <property type="entry name" value="UPF0759_sf"/>
</dbReference>
<organism evidence="1 2">
    <name type="scientific">Marinobacterium lacunae</name>
    <dbReference type="NCBI Taxonomy" id="1232683"/>
    <lineage>
        <taxon>Bacteria</taxon>
        <taxon>Pseudomonadati</taxon>
        <taxon>Pseudomonadota</taxon>
        <taxon>Gammaproteobacteria</taxon>
        <taxon>Oceanospirillales</taxon>
        <taxon>Oceanospirillaceae</taxon>
        <taxon>Marinobacterium</taxon>
    </lineage>
</organism>
<sequence length="285" mass="31931">MLKQPDYYIGLPQWSHPAWHESLFAGQQGTTELRGYSASFNSVEGNTTFYGLPSTDAVSRWRGESADDFRFSFKFPGEISHKSALSSVEAPLLAFLNRLAPLEHKLGMLWLQLPATFSPRELAVLGRFLALLPAGFSYAVEVRHPDFFSGGEADRRLTELLAATGVNRVSFDTRALFRHPASDPITQEAFKAKPRLPLRPVATAGAPMLRFISPLDRGLAEQELTYWADRVVKWIAQGRKPWLFFHTPDNAEAPLLARRFVELLGSGYRGMKPWPEPSQVQAGLF</sequence>
<evidence type="ECO:0000313" key="1">
    <source>
        <dbReference type="EMBL" id="KEA63296.1"/>
    </source>
</evidence>
<evidence type="ECO:0008006" key="3">
    <source>
        <dbReference type="Google" id="ProtNLM"/>
    </source>
</evidence>
<dbReference type="PANTHER" id="PTHR30348:SF9">
    <property type="entry name" value="UPF0759 PROTEIN YECE"/>
    <property type="match status" value="1"/>
</dbReference>
<dbReference type="Proteomes" id="UP000028252">
    <property type="component" value="Unassembled WGS sequence"/>
</dbReference>
<dbReference type="Gene3D" id="3.20.20.410">
    <property type="entry name" value="Protein of unknown function UPF0759"/>
    <property type="match status" value="1"/>
</dbReference>
<dbReference type="InterPro" id="IPR002763">
    <property type="entry name" value="DUF72"/>
</dbReference>
<evidence type="ECO:0000313" key="2">
    <source>
        <dbReference type="Proteomes" id="UP000028252"/>
    </source>
</evidence>
<dbReference type="AlphaFoldDB" id="A0A081FXP1"/>